<feature type="domain" description="Ig-like" evidence="2">
    <location>
        <begin position="103"/>
        <end position="185"/>
    </location>
</feature>
<dbReference type="PANTHER" id="PTHR10075">
    <property type="entry name" value="BASIGIN RELATED"/>
    <property type="match status" value="1"/>
</dbReference>
<dbReference type="SMART" id="SM00409">
    <property type="entry name" value="IG"/>
    <property type="match status" value="3"/>
</dbReference>
<evidence type="ECO:0000256" key="1">
    <source>
        <dbReference type="ARBA" id="ARBA00023319"/>
    </source>
</evidence>
<sequence>MREDGPMHPQVRYEDHNRRLIIPKARLEDTGAYTCIVRGASSTAIKTAYLELQGKDEAWSVKGNTLNIMGVDSEHEGMYQCEARNSMGMARSSAQLRALSLPPTFTATPVASSKQAAEGGEISIACRPQAAPRANIQWERSGAEVGRVLPNGDLYLTDLTVSDSGVYTCIATNKLGEARSSCNLTVENMPVFVEKPIDKKVLVNESTSLPCRASFDRRHTENVYTWSFNNHAIDFRSGSDDWLTYSKPNAADRQDGMLYIRSARYKHEGTYTCHVTSVTGSISSSAFVRVIGPPGQPLGVHVRGARKDQTVQRELELRWLEGSGHGFATTHYIIEYRSLYADSAAWNALID</sequence>
<dbReference type="InterPro" id="IPR036179">
    <property type="entry name" value="Ig-like_dom_sf"/>
</dbReference>
<dbReference type="GO" id="GO:0070593">
    <property type="term" value="P:dendrite self-avoidance"/>
    <property type="evidence" value="ECO:0007669"/>
    <property type="project" value="TreeGrafter"/>
</dbReference>
<dbReference type="InterPro" id="IPR003599">
    <property type="entry name" value="Ig_sub"/>
</dbReference>
<dbReference type="PROSITE" id="PS50835">
    <property type="entry name" value="IG_LIKE"/>
    <property type="match status" value="3"/>
</dbReference>
<dbReference type="GO" id="GO:0030424">
    <property type="term" value="C:axon"/>
    <property type="evidence" value="ECO:0007669"/>
    <property type="project" value="TreeGrafter"/>
</dbReference>
<feature type="domain" description="Ig-like" evidence="2">
    <location>
        <begin position="190"/>
        <end position="283"/>
    </location>
</feature>
<dbReference type="PANTHER" id="PTHR10075:SF100">
    <property type="entry name" value="FASCICLIN-2"/>
    <property type="match status" value="1"/>
</dbReference>
<dbReference type="SMART" id="SM00408">
    <property type="entry name" value="IGc2"/>
    <property type="match status" value="3"/>
</dbReference>
<dbReference type="AlphaFoldDB" id="A0AAV4A7D6"/>
<dbReference type="InterPro" id="IPR003598">
    <property type="entry name" value="Ig_sub2"/>
</dbReference>
<organism evidence="3 4">
    <name type="scientific">Plakobranchus ocellatus</name>
    <dbReference type="NCBI Taxonomy" id="259542"/>
    <lineage>
        <taxon>Eukaryota</taxon>
        <taxon>Metazoa</taxon>
        <taxon>Spiralia</taxon>
        <taxon>Lophotrochozoa</taxon>
        <taxon>Mollusca</taxon>
        <taxon>Gastropoda</taxon>
        <taxon>Heterobranchia</taxon>
        <taxon>Euthyneura</taxon>
        <taxon>Panpulmonata</taxon>
        <taxon>Sacoglossa</taxon>
        <taxon>Placobranchoidea</taxon>
        <taxon>Plakobranchidae</taxon>
        <taxon>Plakobranchus</taxon>
    </lineage>
</organism>
<keyword evidence="1" id="KW-0393">Immunoglobulin domain</keyword>
<feature type="non-terminal residue" evidence="3">
    <location>
        <position position="351"/>
    </location>
</feature>
<reference evidence="3 4" key="1">
    <citation type="journal article" date="2021" name="Elife">
        <title>Chloroplast acquisition without the gene transfer in kleptoplastic sea slugs, Plakobranchus ocellatus.</title>
        <authorList>
            <person name="Maeda T."/>
            <person name="Takahashi S."/>
            <person name="Yoshida T."/>
            <person name="Shimamura S."/>
            <person name="Takaki Y."/>
            <person name="Nagai Y."/>
            <person name="Toyoda A."/>
            <person name="Suzuki Y."/>
            <person name="Arimoto A."/>
            <person name="Ishii H."/>
            <person name="Satoh N."/>
            <person name="Nishiyama T."/>
            <person name="Hasebe M."/>
            <person name="Maruyama T."/>
            <person name="Minagawa J."/>
            <person name="Obokata J."/>
            <person name="Shigenobu S."/>
        </authorList>
    </citation>
    <scope>NUCLEOTIDE SEQUENCE [LARGE SCALE GENOMIC DNA]</scope>
</reference>
<dbReference type="GO" id="GO:0007156">
    <property type="term" value="P:homophilic cell adhesion via plasma membrane adhesion molecules"/>
    <property type="evidence" value="ECO:0007669"/>
    <property type="project" value="TreeGrafter"/>
</dbReference>
<comment type="caution">
    <text evidence="3">The sequence shown here is derived from an EMBL/GenBank/DDBJ whole genome shotgun (WGS) entry which is preliminary data.</text>
</comment>
<evidence type="ECO:0000313" key="4">
    <source>
        <dbReference type="Proteomes" id="UP000735302"/>
    </source>
</evidence>
<dbReference type="Proteomes" id="UP000735302">
    <property type="component" value="Unassembled WGS sequence"/>
</dbReference>
<protein>
    <submittedName>
        <fullName evidence="3">Contactin</fullName>
    </submittedName>
</protein>
<name>A0AAV4A7D6_9GAST</name>
<dbReference type="SUPFAM" id="SSF48726">
    <property type="entry name" value="Immunoglobulin"/>
    <property type="match status" value="4"/>
</dbReference>
<evidence type="ECO:0000259" key="2">
    <source>
        <dbReference type="PROSITE" id="PS50835"/>
    </source>
</evidence>
<dbReference type="InterPro" id="IPR007110">
    <property type="entry name" value="Ig-like_dom"/>
</dbReference>
<dbReference type="InterPro" id="IPR013783">
    <property type="entry name" value="Ig-like_fold"/>
</dbReference>
<evidence type="ECO:0000313" key="3">
    <source>
        <dbReference type="EMBL" id="GFO07136.1"/>
    </source>
</evidence>
<dbReference type="GO" id="GO:0007411">
    <property type="term" value="P:axon guidance"/>
    <property type="evidence" value="ECO:0007669"/>
    <property type="project" value="TreeGrafter"/>
</dbReference>
<feature type="domain" description="Ig-like" evidence="2">
    <location>
        <begin position="9"/>
        <end position="97"/>
    </location>
</feature>
<dbReference type="GO" id="GO:0098632">
    <property type="term" value="F:cell-cell adhesion mediator activity"/>
    <property type="evidence" value="ECO:0007669"/>
    <property type="project" value="TreeGrafter"/>
</dbReference>
<dbReference type="Pfam" id="PF13927">
    <property type="entry name" value="Ig_3"/>
    <property type="match status" value="2"/>
</dbReference>
<dbReference type="Gene3D" id="2.60.40.10">
    <property type="entry name" value="Immunoglobulins"/>
    <property type="match status" value="4"/>
</dbReference>
<proteinExistence type="predicted"/>
<dbReference type="GO" id="GO:0005886">
    <property type="term" value="C:plasma membrane"/>
    <property type="evidence" value="ECO:0007669"/>
    <property type="project" value="TreeGrafter"/>
</dbReference>
<gene>
    <name evidence="3" type="ORF">PoB_003364100</name>
</gene>
<dbReference type="EMBL" id="BLXT01003840">
    <property type="protein sequence ID" value="GFO07136.1"/>
    <property type="molecule type" value="Genomic_DNA"/>
</dbReference>
<accession>A0AAV4A7D6</accession>
<keyword evidence="4" id="KW-1185">Reference proteome</keyword>